<name>A0A1G2D7S1_9BACT</name>
<dbReference type="EMBL" id="MHLN01000047">
    <property type="protein sequence ID" value="OGZ09694.1"/>
    <property type="molecule type" value="Genomic_DNA"/>
</dbReference>
<feature type="compositionally biased region" description="Basic residues" evidence="1">
    <location>
        <begin position="1"/>
        <end position="11"/>
    </location>
</feature>
<feature type="compositionally biased region" description="Basic residues" evidence="1">
    <location>
        <begin position="24"/>
        <end position="43"/>
    </location>
</feature>
<protein>
    <submittedName>
        <fullName evidence="2">Uncharacterized protein</fullName>
    </submittedName>
</protein>
<reference evidence="2 3" key="1">
    <citation type="journal article" date="2016" name="Nat. Commun.">
        <title>Thousands of microbial genomes shed light on interconnected biogeochemical processes in an aquifer system.</title>
        <authorList>
            <person name="Anantharaman K."/>
            <person name="Brown C.T."/>
            <person name="Hug L.A."/>
            <person name="Sharon I."/>
            <person name="Castelle C.J."/>
            <person name="Probst A.J."/>
            <person name="Thomas B.C."/>
            <person name="Singh A."/>
            <person name="Wilkins M.J."/>
            <person name="Karaoz U."/>
            <person name="Brodie E.L."/>
            <person name="Williams K.H."/>
            <person name="Hubbard S.S."/>
            <person name="Banfield J.F."/>
        </authorList>
    </citation>
    <scope>NUCLEOTIDE SEQUENCE [LARGE SCALE GENOMIC DNA]</scope>
</reference>
<comment type="caution">
    <text evidence="2">The sequence shown here is derived from an EMBL/GenBank/DDBJ whole genome shotgun (WGS) entry which is preliminary data.</text>
</comment>
<organism evidence="2 3">
    <name type="scientific">Candidatus Lloydbacteria bacterium RIFCSPHIGHO2_02_FULL_51_22</name>
    <dbReference type="NCBI Taxonomy" id="1798663"/>
    <lineage>
        <taxon>Bacteria</taxon>
        <taxon>Candidatus Lloydiibacteriota</taxon>
    </lineage>
</organism>
<feature type="region of interest" description="Disordered" evidence="1">
    <location>
        <begin position="1"/>
        <end position="56"/>
    </location>
</feature>
<sequence length="111" mass="12877">MKKRKSGRPSKVRVPLAPRERPHSTPKGRKKEYTRASNRRIIHRTTEEHMGKSKKRLTLESQYKVAARNLTFPQKALVEKPELSPEEAEGVRQSNLLTHARSHFLKLQGEE</sequence>
<evidence type="ECO:0000313" key="3">
    <source>
        <dbReference type="Proteomes" id="UP000178099"/>
    </source>
</evidence>
<dbReference type="AlphaFoldDB" id="A0A1G2D7S1"/>
<evidence type="ECO:0000256" key="1">
    <source>
        <dbReference type="SAM" id="MobiDB-lite"/>
    </source>
</evidence>
<gene>
    <name evidence="2" type="ORF">A3D67_02050</name>
</gene>
<evidence type="ECO:0000313" key="2">
    <source>
        <dbReference type="EMBL" id="OGZ09694.1"/>
    </source>
</evidence>
<proteinExistence type="predicted"/>
<accession>A0A1G2D7S1</accession>
<dbReference type="Proteomes" id="UP000178099">
    <property type="component" value="Unassembled WGS sequence"/>
</dbReference>